<reference evidence="1 2" key="1">
    <citation type="journal article" date="2023" name="Plants (Basel)">
        <title>Bridging the Gap: Combining Genomics and Transcriptomics Approaches to Understand Stylosanthes scabra, an Orphan Legume from the Brazilian Caatinga.</title>
        <authorList>
            <person name="Ferreira-Neto J.R.C."/>
            <person name="da Silva M.D."/>
            <person name="Binneck E."/>
            <person name="de Melo N.F."/>
            <person name="da Silva R.H."/>
            <person name="de Melo A.L.T.M."/>
            <person name="Pandolfi V."/>
            <person name="Bustamante F.O."/>
            <person name="Brasileiro-Vidal A.C."/>
            <person name="Benko-Iseppon A.M."/>
        </authorList>
    </citation>
    <scope>NUCLEOTIDE SEQUENCE [LARGE SCALE GENOMIC DNA]</scope>
    <source>
        <tissue evidence="1">Leaves</tissue>
    </source>
</reference>
<name>A0ABU6XR27_9FABA</name>
<evidence type="ECO:0000313" key="1">
    <source>
        <dbReference type="EMBL" id="MED6199751.1"/>
    </source>
</evidence>
<keyword evidence="2" id="KW-1185">Reference proteome</keyword>
<gene>
    <name evidence="1" type="ORF">PIB30_078852</name>
</gene>
<protein>
    <submittedName>
        <fullName evidence="1">Uncharacterized protein</fullName>
    </submittedName>
</protein>
<dbReference type="Proteomes" id="UP001341840">
    <property type="component" value="Unassembled WGS sequence"/>
</dbReference>
<accession>A0ABU6XR27</accession>
<organism evidence="1 2">
    <name type="scientific">Stylosanthes scabra</name>
    <dbReference type="NCBI Taxonomy" id="79078"/>
    <lineage>
        <taxon>Eukaryota</taxon>
        <taxon>Viridiplantae</taxon>
        <taxon>Streptophyta</taxon>
        <taxon>Embryophyta</taxon>
        <taxon>Tracheophyta</taxon>
        <taxon>Spermatophyta</taxon>
        <taxon>Magnoliopsida</taxon>
        <taxon>eudicotyledons</taxon>
        <taxon>Gunneridae</taxon>
        <taxon>Pentapetalae</taxon>
        <taxon>rosids</taxon>
        <taxon>fabids</taxon>
        <taxon>Fabales</taxon>
        <taxon>Fabaceae</taxon>
        <taxon>Papilionoideae</taxon>
        <taxon>50 kb inversion clade</taxon>
        <taxon>dalbergioids sensu lato</taxon>
        <taxon>Dalbergieae</taxon>
        <taxon>Pterocarpus clade</taxon>
        <taxon>Stylosanthes</taxon>
    </lineage>
</organism>
<feature type="non-terminal residue" evidence="1">
    <location>
        <position position="52"/>
    </location>
</feature>
<proteinExistence type="predicted"/>
<comment type="caution">
    <text evidence="1">The sequence shown here is derived from an EMBL/GenBank/DDBJ whole genome shotgun (WGS) entry which is preliminary data.</text>
</comment>
<dbReference type="EMBL" id="JASCZI010212550">
    <property type="protein sequence ID" value="MED6199751.1"/>
    <property type="molecule type" value="Genomic_DNA"/>
</dbReference>
<sequence length="52" mass="5941">MEKLIGGDSKYHNTIPLNTRNIIPSLGCLRVAPSHPRDVATAWRLHWGTFLW</sequence>
<evidence type="ECO:0000313" key="2">
    <source>
        <dbReference type="Proteomes" id="UP001341840"/>
    </source>
</evidence>